<evidence type="ECO:0000256" key="5">
    <source>
        <dbReference type="SAM" id="Phobius"/>
    </source>
</evidence>
<evidence type="ECO:0000259" key="6">
    <source>
        <dbReference type="Pfam" id="PF00924"/>
    </source>
</evidence>
<evidence type="ECO:0000313" key="7">
    <source>
        <dbReference type="EMBL" id="RZF21198.1"/>
    </source>
</evidence>
<evidence type="ECO:0000256" key="3">
    <source>
        <dbReference type="ARBA" id="ARBA00022989"/>
    </source>
</evidence>
<comment type="subcellular location">
    <subcellularLocation>
        <location evidence="1">Membrane</location>
    </subcellularLocation>
</comment>
<gene>
    <name evidence="7" type="ORF">DAY19_05825</name>
</gene>
<feature type="domain" description="Mechanosensitive ion channel MscS" evidence="6">
    <location>
        <begin position="110"/>
        <end position="172"/>
    </location>
</feature>
<evidence type="ECO:0000256" key="1">
    <source>
        <dbReference type="ARBA" id="ARBA00004370"/>
    </source>
</evidence>
<dbReference type="RefSeq" id="WP_114706265.1">
    <property type="nucleotide sequence ID" value="NZ_QDKL01000002.1"/>
</dbReference>
<feature type="transmembrane region" description="Helical" evidence="5">
    <location>
        <begin position="62"/>
        <end position="86"/>
    </location>
</feature>
<evidence type="ECO:0000313" key="8">
    <source>
        <dbReference type="Proteomes" id="UP000443582"/>
    </source>
</evidence>
<evidence type="ECO:0000256" key="2">
    <source>
        <dbReference type="ARBA" id="ARBA00022692"/>
    </source>
</evidence>
<dbReference type="Proteomes" id="UP000443582">
    <property type="component" value="Unassembled WGS sequence"/>
</dbReference>
<dbReference type="InterPro" id="IPR023408">
    <property type="entry name" value="MscS_beta-dom_sf"/>
</dbReference>
<sequence length="278" mass="31345">MNKALKDTIQSSEKVASLFSSISSEVILSIFFGFLFLYLFAKTLNWALEYLAIKIPSYRLSILQFNTIATHITYIVGSLWILYVAINPSKEMVYAIMGSGAVAIGFSLKDLVSSIIAGIILIFDRPFQVGDRISFRGNYGDIIRIGLRSVRIRTLEDSVVTIPNNLFLSDNVSSANSGERDMMVCSDYYFKNNVDLNQVLPILDEVTRTSRFAYLNKPVKIITSSEKFEEIVGLKITVKAYVLETKYEKDFTTDITKRFYQGLRDESLEDSLISSTSS</sequence>
<dbReference type="Gene3D" id="1.10.287.1260">
    <property type="match status" value="1"/>
</dbReference>
<protein>
    <submittedName>
        <fullName evidence="7">Mechanosensitive ion channel</fullName>
    </submittedName>
</protein>
<reference evidence="8" key="1">
    <citation type="journal article" date="2019" name="Int. J. Syst. Evol. Microbiol.">
        <title>Halobacteriovorax valvorus sp. nov., a novel prokaryotic predator isolated from coastal seawater of China.</title>
        <authorList>
            <person name="Chen M.-X."/>
        </authorList>
    </citation>
    <scope>NUCLEOTIDE SEQUENCE [LARGE SCALE GENOMIC DNA]</scope>
    <source>
        <strain evidence="8">BL9</strain>
    </source>
</reference>
<name>A0ABY0IGF2_9BACT</name>
<keyword evidence="4 5" id="KW-0472">Membrane</keyword>
<dbReference type="EMBL" id="QDKL01000002">
    <property type="protein sequence ID" value="RZF21198.1"/>
    <property type="molecule type" value="Genomic_DNA"/>
</dbReference>
<comment type="caution">
    <text evidence="7">The sequence shown here is derived from an EMBL/GenBank/DDBJ whole genome shotgun (WGS) entry which is preliminary data.</text>
</comment>
<evidence type="ECO:0000256" key="4">
    <source>
        <dbReference type="ARBA" id="ARBA00023136"/>
    </source>
</evidence>
<dbReference type="InterPro" id="IPR010920">
    <property type="entry name" value="LSM_dom_sf"/>
</dbReference>
<keyword evidence="2 5" id="KW-0812">Transmembrane</keyword>
<feature type="transmembrane region" description="Helical" evidence="5">
    <location>
        <begin position="15"/>
        <end position="41"/>
    </location>
</feature>
<accession>A0ABY0IGF2</accession>
<feature type="transmembrane region" description="Helical" evidence="5">
    <location>
        <begin position="92"/>
        <end position="123"/>
    </location>
</feature>
<dbReference type="Gene3D" id="2.30.30.60">
    <property type="match status" value="1"/>
</dbReference>
<keyword evidence="8" id="KW-1185">Reference proteome</keyword>
<keyword evidence="3 5" id="KW-1133">Transmembrane helix</keyword>
<dbReference type="PANTHER" id="PTHR30221:SF1">
    <property type="entry name" value="SMALL-CONDUCTANCE MECHANOSENSITIVE CHANNEL"/>
    <property type="match status" value="1"/>
</dbReference>
<dbReference type="SUPFAM" id="SSF50182">
    <property type="entry name" value="Sm-like ribonucleoproteins"/>
    <property type="match status" value="1"/>
</dbReference>
<dbReference type="PANTHER" id="PTHR30221">
    <property type="entry name" value="SMALL-CONDUCTANCE MECHANOSENSITIVE CHANNEL"/>
    <property type="match status" value="1"/>
</dbReference>
<dbReference type="InterPro" id="IPR045275">
    <property type="entry name" value="MscS_archaea/bacteria_type"/>
</dbReference>
<proteinExistence type="predicted"/>
<organism evidence="7 8">
    <name type="scientific">Halobacteriovorax vibrionivorans</name>
    <dbReference type="NCBI Taxonomy" id="2152716"/>
    <lineage>
        <taxon>Bacteria</taxon>
        <taxon>Pseudomonadati</taxon>
        <taxon>Bdellovibrionota</taxon>
        <taxon>Bacteriovoracia</taxon>
        <taxon>Bacteriovoracales</taxon>
        <taxon>Halobacteriovoraceae</taxon>
        <taxon>Halobacteriovorax</taxon>
    </lineage>
</organism>
<dbReference type="Pfam" id="PF00924">
    <property type="entry name" value="MS_channel_2nd"/>
    <property type="match status" value="1"/>
</dbReference>
<dbReference type="InterPro" id="IPR006685">
    <property type="entry name" value="MscS_channel_2nd"/>
</dbReference>